<protein>
    <recommendedName>
        <fullName evidence="6">Ig-like domain-containing protein</fullName>
    </recommendedName>
</protein>
<dbReference type="InterPro" id="IPR007110">
    <property type="entry name" value="Ig-like_dom"/>
</dbReference>
<keyword evidence="8" id="KW-1185">Reference proteome</keyword>
<evidence type="ECO:0000313" key="7">
    <source>
        <dbReference type="Ensembl" id="ENSEEEP00000055496.1"/>
    </source>
</evidence>
<sequence length="134" mass="14989">MMLKEGFSYHGSDEITPYSAVVTANVGDNVILSCNYSSYVSSLHWYRQYLRLPPQFLILEYSGSISEANPPVPGISVTHRKESTSVHLNISSTAVSDSALYYCAMQPTVTGSLSLLYKKQSILYKNFFQISYHS</sequence>
<accession>A0AAY5EES5</accession>
<dbReference type="GeneTree" id="ENSGT01030000234898"/>
<evidence type="ECO:0000313" key="8">
    <source>
        <dbReference type="Proteomes" id="UP000314983"/>
    </source>
</evidence>
<keyword evidence="4" id="KW-0393">Immunoglobulin domain</keyword>
<keyword evidence="5" id="KW-0391">Immunity</keyword>
<dbReference type="Gene3D" id="2.60.40.10">
    <property type="entry name" value="Immunoglobulins"/>
    <property type="match status" value="1"/>
</dbReference>
<dbReference type="InterPro" id="IPR013106">
    <property type="entry name" value="Ig_V-set"/>
</dbReference>
<organism evidence="7 8">
    <name type="scientific">Electrophorus electricus</name>
    <name type="common">Electric eel</name>
    <name type="synonym">Gymnotus electricus</name>
    <dbReference type="NCBI Taxonomy" id="8005"/>
    <lineage>
        <taxon>Eukaryota</taxon>
        <taxon>Metazoa</taxon>
        <taxon>Chordata</taxon>
        <taxon>Craniata</taxon>
        <taxon>Vertebrata</taxon>
        <taxon>Euteleostomi</taxon>
        <taxon>Actinopterygii</taxon>
        <taxon>Neopterygii</taxon>
        <taxon>Teleostei</taxon>
        <taxon>Ostariophysi</taxon>
        <taxon>Gymnotiformes</taxon>
        <taxon>Gymnotoidei</taxon>
        <taxon>Gymnotidae</taxon>
        <taxon>Electrophorus</taxon>
    </lineage>
</organism>
<reference evidence="7" key="2">
    <citation type="submission" date="2025-08" db="UniProtKB">
        <authorList>
            <consortium name="Ensembl"/>
        </authorList>
    </citation>
    <scope>IDENTIFICATION</scope>
</reference>
<dbReference type="PANTHER" id="PTHR19367">
    <property type="entry name" value="T-CELL RECEPTOR ALPHA CHAIN V REGION"/>
    <property type="match status" value="1"/>
</dbReference>
<dbReference type="GO" id="GO:0042101">
    <property type="term" value="C:T cell receptor complex"/>
    <property type="evidence" value="ECO:0007669"/>
    <property type="project" value="UniProtKB-KW"/>
</dbReference>
<reference evidence="7" key="3">
    <citation type="submission" date="2025-09" db="UniProtKB">
        <authorList>
            <consortium name="Ensembl"/>
        </authorList>
    </citation>
    <scope>IDENTIFICATION</scope>
</reference>
<keyword evidence="2" id="KW-1064">Adaptive immunity</keyword>
<dbReference type="SUPFAM" id="SSF48726">
    <property type="entry name" value="Immunoglobulin"/>
    <property type="match status" value="1"/>
</dbReference>
<keyword evidence="5" id="KW-1279">T cell receptor</keyword>
<evidence type="ECO:0000256" key="2">
    <source>
        <dbReference type="ARBA" id="ARBA00023130"/>
    </source>
</evidence>
<keyword evidence="3" id="KW-0675">Receptor</keyword>
<proteinExistence type="predicted"/>
<dbReference type="Proteomes" id="UP000314983">
    <property type="component" value="Chromosome 18"/>
</dbReference>
<evidence type="ECO:0000256" key="1">
    <source>
        <dbReference type="ARBA" id="ARBA00022729"/>
    </source>
</evidence>
<dbReference type="InterPro" id="IPR013783">
    <property type="entry name" value="Ig-like_fold"/>
</dbReference>
<name>A0AAY5EES5_ELEEL</name>
<feature type="domain" description="Ig-like" evidence="6">
    <location>
        <begin position="17"/>
        <end position="114"/>
    </location>
</feature>
<evidence type="ECO:0000256" key="3">
    <source>
        <dbReference type="ARBA" id="ARBA00023170"/>
    </source>
</evidence>
<dbReference type="InterPro" id="IPR003599">
    <property type="entry name" value="Ig_sub"/>
</dbReference>
<dbReference type="SMART" id="SM00406">
    <property type="entry name" value="IGv"/>
    <property type="match status" value="1"/>
</dbReference>
<dbReference type="SMART" id="SM00409">
    <property type="entry name" value="IG"/>
    <property type="match status" value="1"/>
</dbReference>
<dbReference type="PANTHER" id="PTHR19367:SF18">
    <property type="entry name" value="T CELL RECEPTOR ALPHA VARIABLE 16"/>
    <property type="match status" value="1"/>
</dbReference>
<keyword evidence="1" id="KW-0732">Signal</keyword>
<evidence type="ECO:0000256" key="4">
    <source>
        <dbReference type="ARBA" id="ARBA00023319"/>
    </source>
</evidence>
<evidence type="ECO:0000259" key="6">
    <source>
        <dbReference type="PROSITE" id="PS50835"/>
    </source>
</evidence>
<dbReference type="PROSITE" id="PS50835">
    <property type="entry name" value="IG_LIKE"/>
    <property type="match status" value="1"/>
</dbReference>
<dbReference type="InterPro" id="IPR036179">
    <property type="entry name" value="Ig-like_dom_sf"/>
</dbReference>
<dbReference type="AlphaFoldDB" id="A0AAY5EES5"/>
<evidence type="ECO:0000256" key="5">
    <source>
        <dbReference type="ARBA" id="ARBA00043266"/>
    </source>
</evidence>
<dbReference type="Ensembl" id="ENSEEET00000061531.1">
    <property type="protein sequence ID" value="ENSEEEP00000055496.1"/>
    <property type="gene ID" value="ENSEEEG00000028885.1"/>
</dbReference>
<dbReference type="InterPro" id="IPR051287">
    <property type="entry name" value="TCR_variable_region"/>
</dbReference>
<dbReference type="Pfam" id="PF07686">
    <property type="entry name" value="V-set"/>
    <property type="match status" value="1"/>
</dbReference>
<reference evidence="7 8" key="1">
    <citation type="submission" date="2020-05" db="EMBL/GenBank/DDBJ databases">
        <title>Electrophorus electricus (electric eel) genome, fEleEle1, primary haplotype.</title>
        <authorList>
            <person name="Myers G."/>
            <person name="Meyer A."/>
            <person name="Fedrigo O."/>
            <person name="Formenti G."/>
            <person name="Rhie A."/>
            <person name="Tracey A."/>
            <person name="Sims Y."/>
            <person name="Jarvis E.D."/>
        </authorList>
    </citation>
    <scope>NUCLEOTIDE SEQUENCE [LARGE SCALE GENOMIC DNA]</scope>
</reference>
<dbReference type="GO" id="GO:0002250">
    <property type="term" value="P:adaptive immune response"/>
    <property type="evidence" value="ECO:0007669"/>
    <property type="project" value="UniProtKB-KW"/>
</dbReference>